<protein>
    <recommendedName>
        <fullName evidence="4">MD-2-related lipid-recognition domain-containing protein</fullName>
    </recommendedName>
</protein>
<keyword evidence="3" id="KW-1185">Reference proteome</keyword>
<sequence length="145" mass="15498">MAFLAKLLLVSLLSIGFTETSAQVGIFGNVTLAGVITCPNDSLATLRIFRIIPEAKVDVVCGILFFQRTVKSTTTNLIGVYSFSFSFSDILLNNPELCYLNVTLPSNSCTFDPPGGAIRFPIVGIRSVLGTVSTYIPGAPSYLPV</sequence>
<organism evidence="2 3">
    <name type="scientific">Erythranthe guttata</name>
    <name type="common">Yellow monkey flower</name>
    <name type="synonym">Mimulus guttatus</name>
    <dbReference type="NCBI Taxonomy" id="4155"/>
    <lineage>
        <taxon>Eukaryota</taxon>
        <taxon>Viridiplantae</taxon>
        <taxon>Streptophyta</taxon>
        <taxon>Embryophyta</taxon>
        <taxon>Tracheophyta</taxon>
        <taxon>Spermatophyta</taxon>
        <taxon>Magnoliopsida</taxon>
        <taxon>eudicotyledons</taxon>
        <taxon>Gunneridae</taxon>
        <taxon>Pentapetalae</taxon>
        <taxon>asterids</taxon>
        <taxon>lamiids</taxon>
        <taxon>Lamiales</taxon>
        <taxon>Phrymaceae</taxon>
        <taxon>Erythranthe</taxon>
    </lineage>
</organism>
<dbReference type="InterPro" id="IPR040404">
    <property type="entry name" value="Phylloplanin-like"/>
</dbReference>
<evidence type="ECO:0000256" key="1">
    <source>
        <dbReference type="SAM" id="SignalP"/>
    </source>
</evidence>
<dbReference type="PANTHER" id="PTHR34458:SF11">
    <property type="entry name" value="MD-2-RELATED LIPID-RECOGNITION DOMAIN-CONTAINING PROTEIN"/>
    <property type="match status" value="1"/>
</dbReference>
<accession>A0A022PZR1</accession>
<dbReference type="Proteomes" id="UP000030748">
    <property type="component" value="Unassembled WGS sequence"/>
</dbReference>
<dbReference type="KEGG" id="egt:105975425"/>
<evidence type="ECO:0008006" key="4">
    <source>
        <dbReference type="Google" id="ProtNLM"/>
    </source>
</evidence>
<evidence type="ECO:0000313" key="2">
    <source>
        <dbReference type="EMBL" id="EYU21291.1"/>
    </source>
</evidence>
<dbReference type="OrthoDB" id="898896at2759"/>
<dbReference type="PhylomeDB" id="A0A022PZR1"/>
<reference evidence="2 3" key="1">
    <citation type="journal article" date="2013" name="Proc. Natl. Acad. Sci. U.S.A.">
        <title>Fine-scale variation in meiotic recombination in Mimulus inferred from population shotgun sequencing.</title>
        <authorList>
            <person name="Hellsten U."/>
            <person name="Wright K.M."/>
            <person name="Jenkins J."/>
            <person name="Shu S."/>
            <person name="Yuan Y."/>
            <person name="Wessler S.R."/>
            <person name="Schmutz J."/>
            <person name="Willis J.H."/>
            <person name="Rokhsar D.S."/>
        </authorList>
    </citation>
    <scope>NUCLEOTIDE SEQUENCE [LARGE SCALE GENOMIC DNA]</scope>
    <source>
        <strain evidence="3">cv. DUN x IM62</strain>
    </source>
</reference>
<name>A0A022PZR1_ERYGU</name>
<keyword evidence="1" id="KW-0732">Signal</keyword>
<gene>
    <name evidence="2" type="ORF">MIMGU_mgv1a015798mg</name>
</gene>
<dbReference type="EMBL" id="KI632223">
    <property type="protein sequence ID" value="EYU21291.1"/>
    <property type="molecule type" value="Genomic_DNA"/>
</dbReference>
<feature type="chain" id="PRO_5001506851" description="MD-2-related lipid-recognition domain-containing protein" evidence="1">
    <location>
        <begin position="23"/>
        <end position="145"/>
    </location>
</feature>
<dbReference type="AlphaFoldDB" id="A0A022PZR1"/>
<dbReference type="PANTHER" id="PTHR34458">
    <property type="entry name" value="POLLEN OLE E 1 ALLERGEN AND EXTENSIN FAMILY PROTEIN-RELATED"/>
    <property type="match status" value="1"/>
</dbReference>
<evidence type="ECO:0000313" key="3">
    <source>
        <dbReference type="Proteomes" id="UP000030748"/>
    </source>
</evidence>
<proteinExistence type="predicted"/>
<feature type="signal peptide" evidence="1">
    <location>
        <begin position="1"/>
        <end position="22"/>
    </location>
</feature>